<comment type="caution">
    <text evidence="4">The sequence shown here is derived from an EMBL/GenBank/DDBJ whole genome shotgun (WGS) entry which is preliminary data.</text>
</comment>
<evidence type="ECO:0000256" key="2">
    <source>
        <dbReference type="SAM" id="SignalP"/>
    </source>
</evidence>
<dbReference type="AlphaFoldDB" id="A0A9P8RQE3"/>
<dbReference type="GeneID" id="70136936"/>
<dbReference type="Proteomes" id="UP000758603">
    <property type="component" value="Unassembled WGS sequence"/>
</dbReference>
<dbReference type="RefSeq" id="XP_045954409.1">
    <property type="nucleotide sequence ID" value="XM_046108045.1"/>
</dbReference>
<feature type="signal peptide" evidence="2">
    <location>
        <begin position="1"/>
        <end position="18"/>
    </location>
</feature>
<feature type="chain" id="PRO_5040306708" description="DUF1996 domain-containing protein" evidence="2">
    <location>
        <begin position="19"/>
        <end position="363"/>
    </location>
</feature>
<keyword evidence="2" id="KW-0732">Signal</keyword>
<sequence length="363" mass="39744">MKVPSVNLLFTLVTVAYAGKNSRTFTVLRFNNDAGKFSTEGRMDPIISPGAASSHSHGIMGGSNFGLIVQGDHLLDSNCTNALIKNDKSNYWIPDLWFRSPTNGTFRKVPLFYMNIYYFFEESDDDIKAFPPGLKMVIGDPTKRDPPATGGLQLDPTKGKIQPVQWVCPAQGNPDRYPPGSDGTHAGLQDPNDKGAGAGFPVINCDGYASPLRQDIHLPSCYNPSVGIEDYKNNMAFPTVSGSKQNCPAGWVHVPHVFFEVYWDTPHFANDWQRDGQHQPFVLANGDRTGYSSHGDMISGWDVDTLQAIIDSCDTGTSGMDNCPDIIGGVNRNDICRINPDFPDPASEWLTVLPGNNPVTGWE</sequence>
<protein>
    <recommendedName>
        <fullName evidence="3">DUF1996 domain-containing protein</fullName>
    </recommendedName>
</protein>
<dbReference type="PANTHER" id="PTHR43662:SF11">
    <property type="entry name" value="WSC DOMAIN-CONTAINING PROTEIN"/>
    <property type="match status" value="1"/>
</dbReference>
<gene>
    <name evidence="4" type="ORF">BKA67DRAFT_662642</name>
</gene>
<dbReference type="InterPro" id="IPR018535">
    <property type="entry name" value="DUF1996"/>
</dbReference>
<proteinExistence type="predicted"/>
<organism evidence="4 5">
    <name type="scientific">Truncatella angustata</name>
    <dbReference type="NCBI Taxonomy" id="152316"/>
    <lineage>
        <taxon>Eukaryota</taxon>
        <taxon>Fungi</taxon>
        <taxon>Dikarya</taxon>
        <taxon>Ascomycota</taxon>
        <taxon>Pezizomycotina</taxon>
        <taxon>Sordariomycetes</taxon>
        <taxon>Xylariomycetidae</taxon>
        <taxon>Amphisphaeriales</taxon>
        <taxon>Sporocadaceae</taxon>
        <taxon>Truncatella</taxon>
    </lineage>
</organism>
<accession>A0A9P8RQE3</accession>
<keyword evidence="5" id="KW-1185">Reference proteome</keyword>
<dbReference type="EMBL" id="JAGPXC010000008">
    <property type="protein sequence ID" value="KAH6647897.1"/>
    <property type="molecule type" value="Genomic_DNA"/>
</dbReference>
<feature type="domain" description="DUF1996" evidence="3">
    <location>
        <begin position="44"/>
        <end position="301"/>
    </location>
</feature>
<evidence type="ECO:0000259" key="3">
    <source>
        <dbReference type="Pfam" id="PF09362"/>
    </source>
</evidence>
<evidence type="ECO:0000256" key="1">
    <source>
        <dbReference type="SAM" id="MobiDB-lite"/>
    </source>
</evidence>
<name>A0A9P8RQE3_9PEZI</name>
<evidence type="ECO:0000313" key="5">
    <source>
        <dbReference type="Proteomes" id="UP000758603"/>
    </source>
</evidence>
<dbReference type="OrthoDB" id="74764at2759"/>
<feature type="region of interest" description="Disordered" evidence="1">
    <location>
        <begin position="172"/>
        <end position="193"/>
    </location>
</feature>
<dbReference type="PANTHER" id="PTHR43662">
    <property type="match status" value="1"/>
</dbReference>
<reference evidence="4" key="1">
    <citation type="journal article" date="2021" name="Nat. Commun.">
        <title>Genetic determinants of endophytism in the Arabidopsis root mycobiome.</title>
        <authorList>
            <person name="Mesny F."/>
            <person name="Miyauchi S."/>
            <person name="Thiergart T."/>
            <person name="Pickel B."/>
            <person name="Atanasova L."/>
            <person name="Karlsson M."/>
            <person name="Huettel B."/>
            <person name="Barry K.W."/>
            <person name="Haridas S."/>
            <person name="Chen C."/>
            <person name="Bauer D."/>
            <person name="Andreopoulos W."/>
            <person name="Pangilinan J."/>
            <person name="LaButti K."/>
            <person name="Riley R."/>
            <person name="Lipzen A."/>
            <person name="Clum A."/>
            <person name="Drula E."/>
            <person name="Henrissat B."/>
            <person name="Kohler A."/>
            <person name="Grigoriev I.V."/>
            <person name="Martin F.M."/>
            <person name="Hacquard S."/>
        </authorList>
    </citation>
    <scope>NUCLEOTIDE SEQUENCE</scope>
    <source>
        <strain evidence="4">MPI-SDFR-AT-0073</strain>
    </source>
</reference>
<dbReference type="Pfam" id="PF09362">
    <property type="entry name" value="DUF1996"/>
    <property type="match status" value="1"/>
</dbReference>
<evidence type="ECO:0000313" key="4">
    <source>
        <dbReference type="EMBL" id="KAH6647897.1"/>
    </source>
</evidence>